<accession>A0AC58IN11</accession>
<evidence type="ECO:0000313" key="2">
    <source>
        <dbReference type="RefSeq" id="XP_073795632.1"/>
    </source>
</evidence>
<protein>
    <submittedName>
        <fullName evidence="2">Uncharacterized protein si:dkey-150i13.2 isoform X1</fullName>
    </submittedName>
</protein>
<sequence length="609" mass="68021">MDTVESDRRVSPLKNFVAGGFGGICLLLAGHPLDTIKVRLQTQDCAVYKGTFDCFRKTVSKEGIFGLYKGMGAPLAGVTPMMALNFFGFGLGKELLQRDPTVPATYTQIYLAGMLAGVCTTVIVAPGERIKCLLQILPLAGRMKYTGPLDCAVRLYKQQGICSVYKGTILTLIRDVPSNGVYFLTYDYLKHYLTPDGECVHHLSTSRVLLAGGIAGMINWLIALPADVLKSNYQSATDGRYQGVRHVLRTLLKEEGAQGLYKGFSAVMLRAFPANAEEQVDLSNVPREYHDLKRVFSKSRAASLPPHHPYDCAIDLLPGTSPPKGKLYSLSVPEREAKEKYISDSLAAKIIRPSSSPAGAGFFFVKKKDGSLCPCIDYRGLNSIMVKNKYPLPLMSSAFERLQGVNFFTKLDLRNAYHLVRIRPGDEWKTAFNTPRGHFEYCVLPFGLSNVLAVFQALVNDVLRDMIDQFIYIYPDDILIFSHSLQEHVQHVRRVLQRLLENGLYVKAEKCVFHAQSVQFLGHIVSVEGMRMDPEKIQAVVNWPTPDSRKALQRFLGFANFYWRFIRNFSQLATPLTNLTSSKTPFRWSNAAEAAFSKLKGCFVSARFS</sequence>
<evidence type="ECO:0000313" key="1">
    <source>
        <dbReference type="Proteomes" id="UP000000437"/>
    </source>
</evidence>
<organism evidence="1 2">
    <name type="scientific">Danio rerio</name>
    <name type="common">Zebrafish</name>
    <name type="synonym">Brachydanio rerio</name>
    <dbReference type="NCBI Taxonomy" id="7955"/>
    <lineage>
        <taxon>Eukaryota</taxon>
        <taxon>Metazoa</taxon>
        <taxon>Chordata</taxon>
        <taxon>Craniata</taxon>
        <taxon>Vertebrata</taxon>
        <taxon>Euteleostomi</taxon>
        <taxon>Actinopterygii</taxon>
        <taxon>Neopterygii</taxon>
        <taxon>Teleostei</taxon>
        <taxon>Ostariophysi</taxon>
        <taxon>Cypriniformes</taxon>
        <taxon>Danionidae</taxon>
        <taxon>Danioninae</taxon>
        <taxon>Danio</taxon>
    </lineage>
</organism>
<dbReference type="RefSeq" id="XP_073795632.1">
    <property type="nucleotide sequence ID" value="XM_073939531.1"/>
</dbReference>
<reference evidence="2" key="1">
    <citation type="submission" date="2025-08" db="UniProtKB">
        <authorList>
            <consortium name="RefSeq"/>
        </authorList>
    </citation>
    <scope>IDENTIFICATION</scope>
    <source>
        <strain evidence="2">Tuebingen</strain>
        <tissue evidence="2">Fibroblasts and whole tissue</tissue>
    </source>
</reference>
<keyword evidence="1" id="KW-1185">Reference proteome</keyword>
<gene>
    <name evidence="2" type="primary">si:dkey-150i13.2</name>
</gene>
<name>A0AC58IN11_DANRE</name>
<proteinExistence type="predicted"/>
<dbReference type="Proteomes" id="UP000000437">
    <property type="component" value="Chromosome 23"/>
</dbReference>